<dbReference type="PANTHER" id="PTHR37089:SF3">
    <property type="entry name" value="EXPORTED PROTEIN"/>
    <property type="match status" value="1"/>
</dbReference>
<feature type="domain" description="Spore coat protein U/FanG" evidence="2">
    <location>
        <begin position="27"/>
        <end position="159"/>
    </location>
</feature>
<sequence>MPCRINMKKHLKWFTVIFALTAPLSAHALLADCSVAATGISFGPYASPGTTGITNPGGNVAVTCNGLGLLVSYTITLSAGNGTFANRLLKLGSNTITYNVYSNSTYTQIWGDGTSGTSTISDSYILSLGSVVRNYPAYGSIPGGQNKPAGTYSDTLTVTITY</sequence>
<dbReference type="AlphaFoldDB" id="A0A843YS81"/>
<evidence type="ECO:0000313" key="3">
    <source>
        <dbReference type="EMBL" id="MQQ99555.1"/>
    </source>
</evidence>
<proteinExistence type="predicted"/>
<evidence type="ECO:0000256" key="1">
    <source>
        <dbReference type="SAM" id="SignalP"/>
    </source>
</evidence>
<organism evidence="3 4">
    <name type="scientific">Glaciimonas soli</name>
    <dbReference type="NCBI Taxonomy" id="2590999"/>
    <lineage>
        <taxon>Bacteria</taxon>
        <taxon>Pseudomonadati</taxon>
        <taxon>Pseudomonadota</taxon>
        <taxon>Betaproteobacteria</taxon>
        <taxon>Burkholderiales</taxon>
        <taxon>Oxalobacteraceae</taxon>
        <taxon>Glaciimonas</taxon>
    </lineage>
</organism>
<evidence type="ECO:0000313" key="4">
    <source>
        <dbReference type="Proteomes" id="UP000451565"/>
    </source>
</evidence>
<dbReference type="OrthoDB" id="8588792at2"/>
<name>A0A843YS81_9BURK</name>
<gene>
    <name evidence="3" type="ORF">GEV47_02495</name>
</gene>
<dbReference type="InterPro" id="IPR053167">
    <property type="entry name" value="Spore_coat_component"/>
</dbReference>
<dbReference type="SMART" id="SM00972">
    <property type="entry name" value="SCPU"/>
    <property type="match status" value="1"/>
</dbReference>
<feature type="signal peptide" evidence="1">
    <location>
        <begin position="1"/>
        <end position="28"/>
    </location>
</feature>
<dbReference type="PANTHER" id="PTHR37089">
    <property type="entry name" value="PROTEIN U-RELATED"/>
    <property type="match status" value="1"/>
</dbReference>
<dbReference type="Proteomes" id="UP000451565">
    <property type="component" value="Unassembled WGS sequence"/>
</dbReference>
<reference evidence="3 4" key="1">
    <citation type="submission" date="2019-10" db="EMBL/GenBank/DDBJ databases">
        <title>Glaciimonas soli sp. nov., a psychrophilic bacterium isolated from the forest soil of a high elevation mountain in Taiwan.</title>
        <authorList>
            <person name="Wang L.-T."/>
            <person name="Shieh W.Y."/>
        </authorList>
    </citation>
    <scope>NUCLEOTIDE SEQUENCE [LARGE SCALE GENOMIC DNA]</scope>
    <source>
        <strain evidence="3 4">GS1</strain>
    </source>
</reference>
<keyword evidence="4" id="KW-1185">Reference proteome</keyword>
<feature type="chain" id="PRO_5032353220" evidence="1">
    <location>
        <begin position="29"/>
        <end position="162"/>
    </location>
</feature>
<dbReference type="Pfam" id="PF05229">
    <property type="entry name" value="SCPU"/>
    <property type="match status" value="1"/>
</dbReference>
<accession>A0A843YS81</accession>
<dbReference type="EMBL" id="WINI01000001">
    <property type="protein sequence ID" value="MQQ99555.1"/>
    <property type="molecule type" value="Genomic_DNA"/>
</dbReference>
<dbReference type="InterPro" id="IPR007893">
    <property type="entry name" value="Spore_coat_U/FanG"/>
</dbReference>
<evidence type="ECO:0000259" key="2">
    <source>
        <dbReference type="Pfam" id="PF05229"/>
    </source>
</evidence>
<keyword evidence="1" id="KW-0732">Signal</keyword>
<protein>
    <submittedName>
        <fullName evidence="3">SCPU domain-containing protein</fullName>
    </submittedName>
</protein>
<comment type="caution">
    <text evidence="3">The sequence shown here is derived from an EMBL/GenBank/DDBJ whole genome shotgun (WGS) entry which is preliminary data.</text>
</comment>